<protein>
    <recommendedName>
        <fullName evidence="6">Ribosomal RNA small subunit methyltransferase G</fullName>
        <ecNumber evidence="6">2.1.1.170</ecNumber>
    </recommendedName>
    <alternativeName>
        <fullName evidence="6">16S rRNA 7-methylguanosine methyltransferase</fullName>
        <shortName evidence="6">16S rRNA m7G methyltransferase</shortName>
    </alternativeName>
</protein>
<comment type="similarity">
    <text evidence="6">Belongs to the methyltransferase superfamily. RNA methyltransferase RsmG family.</text>
</comment>
<name>A0A7W9EYX4_9RHOB</name>
<evidence type="ECO:0000256" key="3">
    <source>
        <dbReference type="ARBA" id="ARBA00022603"/>
    </source>
</evidence>
<dbReference type="SUPFAM" id="SSF53335">
    <property type="entry name" value="S-adenosyl-L-methionine-dependent methyltransferases"/>
    <property type="match status" value="1"/>
</dbReference>
<dbReference type="HAMAP" id="MF_00074">
    <property type="entry name" value="16SrRNA_methyltr_G"/>
    <property type="match status" value="1"/>
</dbReference>
<feature type="binding site" evidence="6">
    <location>
        <begin position="121"/>
        <end position="122"/>
    </location>
    <ligand>
        <name>S-adenosyl-L-methionine</name>
        <dbReference type="ChEBI" id="CHEBI:59789"/>
    </ligand>
</feature>
<keyword evidence="8" id="KW-1185">Reference proteome</keyword>
<comment type="function">
    <text evidence="6">Specifically methylates the N7 position of guanine in position 527 of 16S rRNA.</text>
</comment>
<keyword evidence="1 6" id="KW-0963">Cytoplasm</keyword>
<keyword evidence="2 6" id="KW-0698">rRNA processing</keyword>
<feature type="binding site" evidence="6">
    <location>
        <position position="72"/>
    </location>
    <ligand>
        <name>S-adenosyl-L-methionine</name>
        <dbReference type="ChEBI" id="CHEBI:59789"/>
    </ligand>
</feature>
<dbReference type="Proteomes" id="UP000535415">
    <property type="component" value="Unassembled WGS sequence"/>
</dbReference>
<dbReference type="PANTHER" id="PTHR31760">
    <property type="entry name" value="S-ADENOSYL-L-METHIONINE-DEPENDENT METHYLTRANSFERASES SUPERFAMILY PROTEIN"/>
    <property type="match status" value="1"/>
</dbReference>
<comment type="catalytic activity">
    <reaction evidence="6">
        <text>guanosine(527) in 16S rRNA + S-adenosyl-L-methionine = N(7)-methylguanosine(527) in 16S rRNA + S-adenosyl-L-homocysteine</text>
        <dbReference type="Rhea" id="RHEA:42732"/>
        <dbReference type="Rhea" id="RHEA-COMP:10209"/>
        <dbReference type="Rhea" id="RHEA-COMP:10210"/>
        <dbReference type="ChEBI" id="CHEBI:57856"/>
        <dbReference type="ChEBI" id="CHEBI:59789"/>
        <dbReference type="ChEBI" id="CHEBI:74269"/>
        <dbReference type="ChEBI" id="CHEBI:74480"/>
        <dbReference type="EC" id="2.1.1.170"/>
    </reaction>
</comment>
<comment type="subcellular location">
    <subcellularLocation>
        <location evidence="6">Cytoplasm</location>
    </subcellularLocation>
</comment>
<reference evidence="7 8" key="1">
    <citation type="submission" date="2020-08" db="EMBL/GenBank/DDBJ databases">
        <title>Genomic Encyclopedia of Type Strains, Phase IV (KMG-IV): sequencing the most valuable type-strain genomes for metagenomic binning, comparative biology and taxonomic classification.</title>
        <authorList>
            <person name="Goeker M."/>
        </authorList>
    </citation>
    <scope>NUCLEOTIDE SEQUENCE [LARGE SCALE GENOMIC DNA]</scope>
    <source>
        <strain evidence="7 8">DSM 101064</strain>
    </source>
</reference>
<evidence type="ECO:0000256" key="4">
    <source>
        <dbReference type="ARBA" id="ARBA00022679"/>
    </source>
</evidence>
<evidence type="ECO:0000313" key="8">
    <source>
        <dbReference type="Proteomes" id="UP000535415"/>
    </source>
</evidence>
<dbReference type="Pfam" id="PF02527">
    <property type="entry name" value="GidB"/>
    <property type="match status" value="1"/>
</dbReference>
<dbReference type="EC" id="2.1.1.170" evidence="6"/>
<dbReference type="GO" id="GO:0070043">
    <property type="term" value="F:rRNA (guanine-N7-)-methyltransferase activity"/>
    <property type="evidence" value="ECO:0007669"/>
    <property type="project" value="UniProtKB-UniRule"/>
</dbReference>
<dbReference type="InterPro" id="IPR003682">
    <property type="entry name" value="rRNA_ssu_MeTfrase_G"/>
</dbReference>
<feature type="binding site" evidence="6">
    <location>
        <position position="67"/>
    </location>
    <ligand>
        <name>S-adenosyl-L-methionine</name>
        <dbReference type="ChEBI" id="CHEBI:59789"/>
    </ligand>
</feature>
<dbReference type="GO" id="GO:0005829">
    <property type="term" value="C:cytosol"/>
    <property type="evidence" value="ECO:0007669"/>
    <property type="project" value="TreeGrafter"/>
</dbReference>
<sequence>MMDNIGISVSRETIERLEAFAELTRKWTIKINLISKSTIPDVWNRHIVDSAQVFQYANQPKNWIDIGSGGGFPGIVLAIMAKELSPETKFTLIESDARKCTFLRTAIREQELNAYVITQRIENTEPQGADVVSARALGSIPDLLPHLERHLIPTGTALLMKGRTYAAELDAVGDDWDFDLTEYPSITDPDSRILSLKRITRAA</sequence>
<dbReference type="PANTHER" id="PTHR31760:SF0">
    <property type="entry name" value="S-ADENOSYL-L-METHIONINE-DEPENDENT METHYLTRANSFERASES SUPERFAMILY PROTEIN"/>
    <property type="match status" value="1"/>
</dbReference>
<evidence type="ECO:0000256" key="6">
    <source>
        <dbReference type="HAMAP-Rule" id="MF_00074"/>
    </source>
</evidence>
<keyword evidence="5 6" id="KW-0949">S-adenosyl-L-methionine</keyword>
<evidence type="ECO:0000256" key="1">
    <source>
        <dbReference type="ARBA" id="ARBA00022490"/>
    </source>
</evidence>
<dbReference type="PIRSF" id="PIRSF003078">
    <property type="entry name" value="GidB"/>
    <property type="match status" value="1"/>
</dbReference>
<evidence type="ECO:0000313" key="7">
    <source>
        <dbReference type="EMBL" id="MBB5721316.1"/>
    </source>
</evidence>
<evidence type="ECO:0000256" key="2">
    <source>
        <dbReference type="ARBA" id="ARBA00022552"/>
    </source>
</evidence>
<dbReference type="InterPro" id="IPR029063">
    <property type="entry name" value="SAM-dependent_MTases_sf"/>
</dbReference>
<comment type="caution">
    <text evidence="7">The sequence shown here is derived from an EMBL/GenBank/DDBJ whole genome shotgun (WGS) entry which is preliminary data.</text>
</comment>
<keyword evidence="3 6" id="KW-0489">Methyltransferase</keyword>
<dbReference type="AlphaFoldDB" id="A0A7W9EYX4"/>
<dbReference type="EMBL" id="JACIJM010000002">
    <property type="protein sequence ID" value="MBB5721316.1"/>
    <property type="molecule type" value="Genomic_DNA"/>
</dbReference>
<accession>A0A7W9EYX4</accession>
<dbReference type="NCBIfam" id="TIGR00138">
    <property type="entry name" value="rsmG_gidB"/>
    <property type="match status" value="1"/>
</dbReference>
<organism evidence="7 8">
    <name type="scientific">Yoonia ponticola</name>
    <dbReference type="NCBI Taxonomy" id="1524255"/>
    <lineage>
        <taxon>Bacteria</taxon>
        <taxon>Pseudomonadati</taxon>
        <taxon>Pseudomonadota</taxon>
        <taxon>Alphaproteobacteria</taxon>
        <taxon>Rhodobacterales</taxon>
        <taxon>Paracoccaceae</taxon>
        <taxon>Yoonia</taxon>
    </lineage>
</organism>
<evidence type="ECO:0000256" key="5">
    <source>
        <dbReference type="ARBA" id="ARBA00022691"/>
    </source>
</evidence>
<proteinExistence type="inferred from homology"/>
<comment type="caution">
    <text evidence="6">Lacks conserved residue(s) required for the propagation of feature annotation.</text>
</comment>
<keyword evidence="4 6" id="KW-0808">Transferase</keyword>
<feature type="binding site" evidence="6">
    <location>
        <position position="135"/>
    </location>
    <ligand>
        <name>S-adenosyl-L-methionine</name>
        <dbReference type="ChEBI" id="CHEBI:59789"/>
    </ligand>
</feature>
<gene>
    <name evidence="6" type="primary">rsmG</name>
    <name evidence="7" type="ORF">FHS72_000923</name>
</gene>
<dbReference type="RefSeq" id="WP_183526245.1">
    <property type="nucleotide sequence ID" value="NZ_JACIJM010000002.1"/>
</dbReference>
<dbReference type="Gene3D" id="3.40.50.150">
    <property type="entry name" value="Vaccinia Virus protein VP39"/>
    <property type="match status" value="1"/>
</dbReference>